<gene>
    <name evidence="2" type="ORF">BU23DRAFT_554481</name>
</gene>
<dbReference type="PANTHER" id="PTHR30543:SF21">
    <property type="entry name" value="NAD(P)H-DEPENDENT FMN REDUCTASE LOT6"/>
    <property type="match status" value="1"/>
</dbReference>
<reference evidence="2" key="1">
    <citation type="journal article" date="2020" name="Stud. Mycol.">
        <title>101 Dothideomycetes genomes: a test case for predicting lifestyles and emergence of pathogens.</title>
        <authorList>
            <person name="Haridas S."/>
            <person name="Albert R."/>
            <person name="Binder M."/>
            <person name="Bloem J."/>
            <person name="Labutti K."/>
            <person name="Salamov A."/>
            <person name="Andreopoulos B."/>
            <person name="Baker S."/>
            <person name="Barry K."/>
            <person name="Bills G."/>
            <person name="Bluhm B."/>
            <person name="Cannon C."/>
            <person name="Castanera R."/>
            <person name="Culley D."/>
            <person name="Daum C."/>
            <person name="Ezra D."/>
            <person name="Gonzalez J."/>
            <person name="Henrissat B."/>
            <person name="Kuo A."/>
            <person name="Liang C."/>
            <person name="Lipzen A."/>
            <person name="Lutzoni F."/>
            <person name="Magnuson J."/>
            <person name="Mondo S."/>
            <person name="Nolan M."/>
            <person name="Ohm R."/>
            <person name="Pangilinan J."/>
            <person name="Park H.-J."/>
            <person name="Ramirez L."/>
            <person name="Alfaro M."/>
            <person name="Sun H."/>
            <person name="Tritt A."/>
            <person name="Yoshinaga Y."/>
            <person name="Zwiers L.-H."/>
            <person name="Turgeon B."/>
            <person name="Goodwin S."/>
            <person name="Spatafora J."/>
            <person name="Crous P."/>
            <person name="Grigoriev I."/>
        </authorList>
    </citation>
    <scope>NUCLEOTIDE SEQUENCE</scope>
    <source>
        <strain evidence="2">CBS 107.79</strain>
    </source>
</reference>
<evidence type="ECO:0000313" key="2">
    <source>
        <dbReference type="EMBL" id="KAF1973197.1"/>
    </source>
</evidence>
<proteinExistence type="predicted"/>
<dbReference type="SUPFAM" id="SSF52218">
    <property type="entry name" value="Flavoproteins"/>
    <property type="match status" value="1"/>
</dbReference>
<dbReference type="Pfam" id="PF03358">
    <property type="entry name" value="FMN_red"/>
    <property type="match status" value="1"/>
</dbReference>
<dbReference type="EMBL" id="ML976682">
    <property type="protein sequence ID" value="KAF1973197.1"/>
    <property type="molecule type" value="Genomic_DNA"/>
</dbReference>
<dbReference type="InterPro" id="IPR050712">
    <property type="entry name" value="NAD(P)H-dep_reductase"/>
</dbReference>
<dbReference type="PANTHER" id="PTHR30543">
    <property type="entry name" value="CHROMATE REDUCTASE"/>
    <property type="match status" value="1"/>
</dbReference>
<evidence type="ECO:0000313" key="3">
    <source>
        <dbReference type="Proteomes" id="UP000800036"/>
    </source>
</evidence>
<dbReference type="GO" id="GO:0016491">
    <property type="term" value="F:oxidoreductase activity"/>
    <property type="evidence" value="ECO:0007669"/>
    <property type="project" value="InterPro"/>
</dbReference>
<name>A0A6A5VIL9_9PLEO</name>
<sequence length="198" mass="21794">MSKIALITGSTRTPRVGTDVAEWVLEVIKSRPEDKLQVEPLSIADFNLPVYDEPVMPAMVPAMKQFTKEHSKKWSEAIASFQGYVFVIPEYNGSMSGATKNAIDYLYNEWPGKPVAVISYGTQGGERANKHLSESLELIMKMKVAPTKVQLAFAPGTDVFAAINDGVLGDDTRKAWTEAGAKDQILKAFGEVKDILER</sequence>
<keyword evidence="3" id="KW-1185">Reference proteome</keyword>
<dbReference type="Gene3D" id="3.40.50.360">
    <property type="match status" value="1"/>
</dbReference>
<protein>
    <submittedName>
        <fullName evidence="2">Putative NAD(P)H-dependent FMN reductase LOT6</fullName>
    </submittedName>
</protein>
<dbReference type="InterPro" id="IPR029039">
    <property type="entry name" value="Flavoprotein-like_sf"/>
</dbReference>
<dbReference type="GO" id="GO:0010181">
    <property type="term" value="F:FMN binding"/>
    <property type="evidence" value="ECO:0007669"/>
    <property type="project" value="TreeGrafter"/>
</dbReference>
<evidence type="ECO:0000259" key="1">
    <source>
        <dbReference type="Pfam" id="PF03358"/>
    </source>
</evidence>
<dbReference type="GO" id="GO:0005829">
    <property type="term" value="C:cytosol"/>
    <property type="evidence" value="ECO:0007669"/>
    <property type="project" value="TreeGrafter"/>
</dbReference>
<dbReference type="Proteomes" id="UP000800036">
    <property type="component" value="Unassembled WGS sequence"/>
</dbReference>
<accession>A0A6A5VIL9</accession>
<feature type="domain" description="NADPH-dependent FMN reductase-like" evidence="1">
    <location>
        <begin position="3"/>
        <end position="152"/>
    </location>
</feature>
<organism evidence="2 3">
    <name type="scientific">Bimuria novae-zelandiae CBS 107.79</name>
    <dbReference type="NCBI Taxonomy" id="1447943"/>
    <lineage>
        <taxon>Eukaryota</taxon>
        <taxon>Fungi</taxon>
        <taxon>Dikarya</taxon>
        <taxon>Ascomycota</taxon>
        <taxon>Pezizomycotina</taxon>
        <taxon>Dothideomycetes</taxon>
        <taxon>Pleosporomycetidae</taxon>
        <taxon>Pleosporales</taxon>
        <taxon>Massarineae</taxon>
        <taxon>Didymosphaeriaceae</taxon>
        <taxon>Bimuria</taxon>
    </lineage>
</organism>
<dbReference type="AlphaFoldDB" id="A0A6A5VIL9"/>
<dbReference type="InterPro" id="IPR005025">
    <property type="entry name" value="FMN_Rdtase-like_dom"/>
</dbReference>
<dbReference type="OrthoDB" id="68575at2759"/>